<evidence type="ECO:0000313" key="1">
    <source>
        <dbReference type="EMBL" id="MCD7451968.1"/>
    </source>
</evidence>
<organism evidence="1 2">
    <name type="scientific">Datura stramonium</name>
    <name type="common">Jimsonweed</name>
    <name type="synonym">Common thornapple</name>
    <dbReference type="NCBI Taxonomy" id="4076"/>
    <lineage>
        <taxon>Eukaryota</taxon>
        <taxon>Viridiplantae</taxon>
        <taxon>Streptophyta</taxon>
        <taxon>Embryophyta</taxon>
        <taxon>Tracheophyta</taxon>
        <taxon>Spermatophyta</taxon>
        <taxon>Magnoliopsida</taxon>
        <taxon>eudicotyledons</taxon>
        <taxon>Gunneridae</taxon>
        <taxon>Pentapetalae</taxon>
        <taxon>asterids</taxon>
        <taxon>lamiids</taxon>
        <taxon>Solanales</taxon>
        <taxon>Solanaceae</taxon>
        <taxon>Solanoideae</taxon>
        <taxon>Datureae</taxon>
        <taxon>Datura</taxon>
    </lineage>
</organism>
<dbReference type="EMBL" id="JACEIK010000189">
    <property type="protein sequence ID" value="MCD7451968.1"/>
    <property type="molecule type" value="Genomic_DNA"/>
</dbReference>
<dbReference type="Proteomes" id="UP000823775">
    <property type="component" value="Unassembled WGS sequence"/>
</dbReference>
<name>A0ABS8RYT6_DATST</name>
<protein>
    <submittedName>
        <fullName evidence="1">Uncharacterized protein</fullName>
    </submittedName>
</protein>
<evidence type="ECO:0000313" key="2">
    <source>
        <dbReference type="Proteomes" id="UP000823775"/>
    </source>
</evidence>
<dbReference type="PANTHER" id="PTHR35493:SF2">
    <property type="entry name" value="EPIDERMAL GROWTH FACTOR RECEPTOR SUBSTRATE 15 HOMOLOG"/>
    <property type="match status" value="1"/>
</dbReference>
<keyword evidence="2" id="KW-1185">Reference proteome</keyword>
<gene>
    <name evidence="1" type="ORF">HAX54_014346</name>
</gene>
<comment type="caution">
    <text evidence="1">The sequence shown here is derived from an EMBL/GenBank/DDBJ whole genome shotgun (WGS) entry which is preliminary data.</text>
</comment>
<accession>A0ABS8RYT6</accession>
<proteinExistence type="predicted"/>
<dbReference type="PANTHER" id="PTHR35493">
    <property type="entry name" value="STRUCTURAL MAINTENANCE OF CHROMOSOMES PROTEIN"/>
    <property type="match status" value="1"/>
</dbReference>
<sequence>MVKKFVEHKFASSELLKQQQKKSDLKLGIPADFIAEDLKKTAKRGSGLSALHKKLFKAGCYLRAGQGQVPVTLSMLCHCGGTGTIEWGQFSSHRWRVGGKSE</sequence>
<reference evidence="1 2" key="1">
    <citation type="journal article" date="2021" name="BMC Genomics">
        <title>Datura genome reveals duplications of psychoactive alkaloid biosynthetic genes and high mutation rate following tissue culture.</title>
        <authorList>
            <person name="Rajewski A."/>
            <person name="Carter-House D."/>
            <person name="Stajich J."/>
            <person name="Litt A."/>
        </authorList>
    </citation>
    <scope>NUCLEOTIDE SEQUENCE [LARGE SCALE GENOMIC DNA]</scope>
    <source>
        <strain evidence="1">AR-01</strain>
    </source>
</reference>